<reference evidence="2" key="1">
    <citation type="journal article" date="2015" name="Nature">
        <title>Complex archaea that bridge the gap between prokaryotes and eukaryotes.</title>
        <authorList>
            <person name="Spang A."/>
            <person name="Saw J.H."/>
            <person name="Jorgensen S.L."/>
            <person name="Zaremba-Niedzwiedzka K."/>
            <person name="Martijn J."/>
            <person name="Lind A.E."/>
            <person name="van Eijk R."/>
            <person name="Schleper C."/>
            <person name="Guy L."/>
            <person name="Ettema T.J."/>
        </authorList>
    </citation>
    <scope>NUCLEOTIDE SEQUENCE</scope>
</reference>
<dbReference type="EMBL" id="LAZR01006165">
    <property type="protein sequence ID" value="KKM94242.1"/>
    <property type="molecule type" value="Genomic_DNA"/>
</dbReference>
<accession>A0A0F9NK73</accession>
<name>A0A0F9NK73_9ZZZZ</name>
<gene>
    <name evidence="2" type="ORF">LCGC14_1017120</name>
    <name evidence="1" type="ORF">LCGC14_1200340</name>
</gene>
<evidence type="ECO:0000313" key="2">
    <source>
        <dbReference type="EMBL" id="KKN12372.1"/>
    </source>
</evidence>
<proteinExistence type="predicted"/>
<protein>
    <submittedName>
        <fullName evidence="2">Uncharacterized protein</fullName>
    </submittedName>
</protein>
<sequence length="60" mass="6851">MVWNVIVNNRQCFFTDGGGDPNKYPVNCMHNKNTKNQCSFKNCPAKIDVLEESTLEEAEK</sequence>
<organism evidence="2">
    <name type="scientific">marine sediment metagenome</name>
    <dbReference type="NCBI Taxonomy" id="412755"/>
    <lineage>
        <taxon>unclassified sequences</taxon>
        <taxon>metagenomes</taxon>
        <taxon>ecological metagenomes</taxon>
    </lineage>
</organism>
<evidence type="ECO:0000313" key="1">
    <source>
        <dbReference type="EMBL" id="KKM94242.1"/>
    </source>
</evidence>
<dbReference type="AlphaFoldDB" id="A0A0F9NK73"/>
<dbReference type="EMBL" id="LAZR01004038">
    <property type="protein sequence ID" value="KKN12372.1"/>
    <property type="molecule type" value="Genomic_DNA"/>
</dbReference>
<comment type="caution">
    <text evidence="2">The sequence shown here is derived from an EMBL/GenBank/DDBJ whole genome shotgun (WGS) entry which is preliminary data.</text>
</comment>